<comment type="catalytic activity">
    <reaction evidence="10 11">
        <text>[(1-&gt;4)-N-acetyl-beta-D-glucosaminyl](n) + UDP-N-acetyl-alpha-D-glucosamine = [(1-&gt;4)-N-acetyl-beta-D-glucosaminyl](n+1) + UDP + H(+)</text>
        <dbReference type="Rhea" id="RHEA:16637"/>
        <dbReference type="Rhea" id="RHEA-COMP:9593"/>
        <dbReference type="Rhea" id="RHEA-COMP:9595"/>
        <dbReference type="ChEBI" id="CHEBI:15378"/>
        <dbReference type="ChEBI" id="CHEBI:17029"/>
        <dbReference type="ChEBI" id="CHEBI:57705"/>
        <dbReference type="ChEBI" id="CHEBI:58223"/>
        <dbReference type="EC" id="2.4.1.16"/>
    </reaction>
</comment>
<proteinExistence type="inferred from homology"/>
<sequence length="560" mass="63703">VPSEVLLECSSSEESTHLLYTRAKCGPDEFAVSFEPRHHDRSRPPELCIAMTMYNKDRARLCQSMQGVVENIEHFRHQLDGESSTQRTDSWKEVVVCIVSDGRDNINKDTLKVLTKLGVYSEVRHRSGICMIGETGQPMYQYDKLEIMKTPIQVIFCLKEKNQKKINSHRWFFNVFARQLEAKVCILLDVGTVPCHGSFYHLWKAFNDNPNVGGACGEIVATGKHMNWKDLLNPLVAAQNFEYKMSNILDKPMESAFGYITVLPGAFSAYRYEAVEGTPLDMYFKGESLPHQSGGGDIFARNMYLAEDRVLCWEVVSKRDRSWILHYVKSARAETDVPHELPEFIGQRRRWLNGSFFAAIYTITKFGQICKSDHCFVRKSALLVQFLYLCLSTVFSWFALGNYFIVFLYVTESLATLHGDTHWLRIFITNMQHAYIVTLIISFVLSLGNRPKAATWEYTVVVVSFTLETILMTVAVIILVDASFKGNQASIMKPLARNIVISVASTLGLYTSSSLIFWDFKHMITSFIPYLCMTSTYISVLNVYAVRANGDISWGTKGDD</sequence>
<dbReference type="GO" id="GO:0071555">
    <property type="term" value="P:cell wall organization"/>
    <property type="evidence" value="ECO:0007669"/>
    <property type="project" value="UniProtKB-KW"/>
</dbReference>
<dbReference type="CDD" id="cd04190">
    <property type="entry name" value="Chitin_synth_C"/>
    <property type="match status" value="1"/>
</dbReference>
<protein>
    <recommendedName>
        <fullName evidence="2 11">Chitin synthase</fullName>
        <ecNumber evidence="2 11">2.4.1.16</ecNumber>
    </recommendedName>
</protein>
<evidence type="ECO:0000313" key="13">
    <source>
        <dbReference type="Proteomes" id="UP000308197"/>
    </source>
</evidence>
<evidence type="ECO:0000256" key="2">
    <source>
        <dbReference type="ARBA" id="ARBA00012543"/>
    </source>
</evidence>
<evidence type="ECO:0000256" key="8">
    <source>
        <dbReference type="ARBA" id="ARBA00023136"/>
    </source>
</evidence>
<keyword evidence="13" id="KW-1185">Reference proteome</keyword>
<evidence type="ECO:0000256" key="9">
    <source>
        <dbReference type="ARBA" id="ARBA00023316"/>
    </source>
</evidence>
<evidence type="ECO:0000256" key="6">
    <source>
        <dbReference type="ARBA" id="ARBA00022692"/>
    </source>
</evidence>
<keyword evidence="8 11" id="KW-0472">Membrane</keyword>
<dbReference type="GO" id="GO:0030428">
    <property type="term" value="C:cell septum"/>
    <property type="evidence" value="ECO:0007669"/>
    <property type="project" value="TreeGrafter"/>
</dbReference>
<feature type="transmembrane region" description="Helical" evidence="11">
    <location>
        <begin position="386"/>
        <end position="410"/>
    </location>
</feature>
<dbReference type="STRING" id="1314778.A0A5C3NST3"/>
<dbReference type="InterPro" id="IPR029044">
    <property type="entry name" value="Nucleotide-diphossugar_trans"/>
</dbReference>
<feature type="transmembrane region" description="Helical" evidence="11">
    <location>
        <begin position="422"/>
        <end position="446"/>
    </location>
</feature>
<gene>
    <name evidence="12" type="ORF">K466DRAFT_457443</name>
</gene>
<dbReference type="InParanoid" id="A0A5C3NST3"/>
<dbReference type="PANTHER" id="PTHR22914:SF9">
    <property type="entry name" value="CHITIN SYNTHASE 1"/>
    <property type="match status" value="1"/>
</dbReference>
<dbReference type="EMBL" id="ML211802">
    <property type="protein sequence ID" value="TFK80311.1"/>
    <property type="molecule type" value="Genomic_DNA"/>
</dbReference>
<feature type="transmembrane region" description="Helical" evidence="11">
    <location>
        <begin position="458"/>
        <end position="479"/>
    </location>
</feature>
<keyword evidence="5 11" id="KW-0808">Transferase</keyword>
<evidence type="ECO:0000256" key="7">
    <source>
        <dbReference type="ARBA" id="ARBA00022989"/>
    </source>
</evidence>
<comment type="subcellular location">
    <subcellularLocation>
        <location evidence="1 11">Cell membrane</location>
        <topology evidence="1 11">Multi-pass membrane protein</topology>
    </subcellularLocation>
</comment>
<reference evidence="12 13" key="1">
    <citation type="journal article" date="2019" name="Nat. Ecol. Evol.">
        <title>Megaphylogeny resolves global patterns of mushroom evolution.</title>
        <authorList>
            <person name="Varga T."/>
            <person name="Krizsan K."/>
            <person name="Foldi C."/>
            <person name="Dima B."/>
            <person name="Sanchez-Garcia M."/>
            <person name="Sanchez-Ramirez S."/>
            <person name="Szollosi G.J."/>
            <person name="Szarkandi J.G."/>
            <person name="Papp V."/>
            <person name="Albert L."/>
            <person name="Andreopoulos W."/>
            <person name="Angelini C."/>
            <person name="Antonin V."/>
            <person name="Barry K.W."/>
            <person name="Bougher N.L."/>
            <person name="Buchanan P."/>
            <person name="Buyck B."/>
            <person name="Bense V."/>
            <person name="Catcheside P."/>
            <person name="Chovatia M."/>
            <person name="Cooper J."/>
            <person name="Damon W."/>
            <person name="Desjardin D."/>
            <person name="Finy P."/>
            <person name="Geml J."/>
            <person name="Haridas S."/>
            <person name="Hughes K."/>
            <person name="Justo A."/>
            <person name="Karasinski D."/>
            <person name="Kautmanova I."/>
            <person name="Kiss B."/>
            <person name="Kocsube S."/>
            <person name="Kotiranta H."/>
            <person name="LaButti K.M."/>
            <person name="Lechner B.E."/>
            <person name="Liimatainen K."/>
            <person name="Lipzen A."/>
            <person name="Lukacs Z."/>
            <person name="Mihaltcheva S."/>
            <person name="Morgado L.N."/>
            <person name="Niskanen T."/>
            <person name="Noordeloos M.E."/>
            <person name="Ohm R.A."/>
            <person name="Ortiz-Santana B."/>
            <person name="Ovrebo C."/>
            <person name="Racz N."/>
            <person name="Riley R."/>
            <person name="Savchenko A."/>
            <person name="Shiryaev A."/>
            <person name="Soop K."/>
            <person name="Spirin V."/>
            <person name="Szebenyi C."/>
            <person name="Tomsovsky M."/>
            <person name="Tulloss R.E."/>
            <person name="Uehling J."/>
            <person name="Grigoriev I.V."/>
            <person name="Vagvolgyi C."/>
            <person name="Papp T."/>
            <person name="Martin F.M."/>
            <person name="Miettinen O."/>
            <person name="Hibbett D.S."/>
            <person name="Nagy L.G."/>
        </authorList>
    </citation>
    <scope>NUCLEOTIDE SEQUENCE [LARGE SCALE GENOMIC DNA]</scope>
    <source>
        <strain evidence="12 13">HHB13444</strain>
    </source>
</reference>
<evidence type="ECO:0000256" key="10">
    <source>
        <dbReference type="ARBA" id="ARBA00048014"/>
    </source>
</evidence>
<dbReference type="Pfam" id="PF01644">
    <property type="entry name" value="Chitin_synth_1"/>
    <property type="match status" value="1"/>
</dbReference>
<keyword evidence="3 11" id="KW-1003">Cell membrane</keyword>
<keyword evidence="9 11" id="KW-0961">Cell wall biogenesis/degradation</keyword>
<dbReference type="PANTHER" id="PTHR22914">
    <property type="entry name" value="CHITIN SYNTHASE"/>
    <property type="match status" value="1"/>
</dbReference>
<evidence type="ECO:0000256" key="1">
    <source>
        <dbReference type="ARBA" id="ARBA00004651"/>
    </source>
</evidence>
<comment type="similarity">
    <text evidence="11">Belongs to the chitin synthase family.</text>
</comment>
<feature type="transmembrane region" description="Helical" evidence="11">
    <location>
        <begin position="499"/>
        <end position="520"/>
    </location>
</feature>
<feature type="non-terminal residue" evidence="12">
    <location>
        <position position="560"/>
    </location>
</feature>
<dbReference type="AlphaFoldDB" id="A0A5C3NST3"/>
<evidence type="ECO:0000256" key="3">
    <source>
        <dbReference type="ARBA" id="ARBA00022475"/>
    </source>
</evidence>
<dbReference type="InterPro" id="IPR004835">
    <property type="entry name" value="Chitin_synth"/>
</dbReference>
<evidence type="ECO:0000313" key="12">
    <source>
        <dbReference type="EMBL" id="TFK80311.1"/>
    </source>
</evidence>
<organism evidence="12 13">
    <name type="scientific">Polyporus arcularius HHB13444</name>
    <dbReference type="NCBI Taxonomy" id="1314778"/>
    <lineage>
        <taxon>Eukaryota</taxon>
        <taxon>Fungi</taxon>
        <taxon>Dikarya</taxon>
        <taxon>Basidiomycota</taxon>
        <taxon>Agaricomycotina</taxon>
        <taxon>Agaricomycetes</taxon>
        <taxon>Polyporales</taxon>
        <taxon>Polyporaceae</taxon>
        <taxon>Polyporus</taxon>
    </lineage>
</organism>
<keyword evidence="7 11" id="KW-1133">Transmembrane helix</keyword>
<feature type="transmembrane region" description="Helical" evidence="11">
    <location>
        <begin position="527"/>
        <end position="546"/>
    </location>
</feature>
<feature type="non-terminal residue" evidence="12">
    <location>
        <position position="1"/>
    </location>
</feature>
<dbReference type="Proteomes" id="UP000308197">
    <property type="component" value="Unassembled WGS sequence"/>
</dbReference>
<dbReference type="SUPFAM" id="SSF53448">
    <property type="entry name" value="Nucleotide-diphospho-sugar transferases"/>
    <property type="match status" value="1"/>
</dbReference>
<keyword evidence="6 11" id="KW-0812">Transmembrane</keyword>
<name>A0A5C3NST3_9APHY</name>
<dbReference type="GO" id="GO:0004100">
    <property type="term" value="F:chitin synthase activity"/>
    <property type="evidence" value="ECO:0007669"/>
    <property type="project" value="UniProtKB-UniRule"/>
</dbReference>
<evidence type="ECO:0000256" key="4">
    <source>
        <dbReference type="ARBA" id="ARBA00022676"/>
    </source>
</evidence>
<dbReference type="EC" id="2.4.1.16" evidence="2 11"/>
<accession>A0A5C3NST3</accession>
<comment type="function">
    <text evidence="11">Polymerizes chitin, a structural polymer of the cell wall and septum, by transferring the sugar moiety of UDP-GlcNAc to the non-reducing end of the growing chitin polymer.</text>
</comment>
<keyword evidence="4 11" id="KW-0328">Glycosyltransferase</keyword>
<evidence type="ECO:0000256" key="11">
    <source>
        <dbReference type="RuleBase" id="RU366040"/>
    </source>
</evidence>
<evidence type="ECO:0000256" key="5">
    <source>
        <dbReference type="ARBA" id="ARBA00022679"/>
    </source>
</evidence>
<dbReference type="GO" id="GO:0006031">
    <property type="term" value="P:chitin biosynthetic process"/>
    <property type="evidence" value="ECO:0007669"/>
    <property type="project" value="UniProtKB-UniRule"/>
</dbReference>
<dbReference type="GO" id="GO:0005886">
    <property type="term" value="C:plasma membrane"/>
    <property type="evidence" value="ECO:0007669"/>
    <property type="project" value="UniProtKB-SubCell"/>
</dbReference>